<gene>
    <name evidence="1" type="ORF">A3J13_02250</name>
</gene>
<evidence type="ECO:0000313" key="1">
    <source>
        <dbReference type="EMBL" id="OGE64670.1"/>
    </source>
</evidence>
<comment type="caution">
    <text evidence="1">The sequence shown here is derived from an EMBL/GenBank/DDBJ whole genome shotgun (WGS) entry which is preliminary data.</text>
</comment>
<name>A0A1F5MHC1_9BACT</name>
<dbReference type="AlphaFoldDB" id="A0A1F5MHC1"/>
<evidence type="ECO:0000313" key="2">
    <source>
        <dbReference type="Proteomes" id="UP000183317"/>
    </source>
</evidence>
<reference evidence="1 2" key="1">
    <citation type="journal article" date="2016" name="Nat. Commun.">
        <title>Thousands of microbial genomes shed light on interconnected biogeochemical processes in an aquifer system.</title>
        <authorList>
            <person name="Anantharaman K."/>
            <person name="Brown C.T."/>
            <person name="Hug L.A."/>
            <person name="Sharon I."/>
            <person name="Castelle C.J."/>
            <person name="Probst A.J."/>
            <person name="Thomas B.C."/>
            <person name="Singh A."/>
            <person name="Wilkins M.J."/>
            <person name="Karaoz U."/>
            <person name="Brodie E.L."/>
            <person name="Williams K.H."/>
            <person name="Hubbard S.S."/>
            <person name="Banfield J.F."/>
        </authorList>
    </citation>
    <scope>NUCLEOTIDE SEQUENCE [LARGE SCALE GENOMIC DNA]</scope>
</reference>
<proteinExistence type="predicted"/>
<organism evidence="1 2">
    <name type="scientific">Candidatus Daviesbacteria bacterium RIFCSPLOWO2_02_FULL_36_8</name>
    <dbReference type="NCBI Taxonomy" id="1797793"/>
    <lineage>
        <taxon>Bacteria</taxon>
        <taxon>Candidatus Daviesiibacteriota</taxon>
    </lineage>
</organism>
<dbReference type="Proteomes" id="UP000183317">
    <property type="component" value="Unassembled WGS sequence"/>
</dbReference>
<protein>
    <submittedName>
        <fullName evidence="1">Uncharacterized protein</fullName>
    </submittedName>
</protein>
<sequence length="171" mass="19257">MEIRRSRDHDLTVFSVRDDGGRVAELKYYPTLTPNGYKINTIYVPESNRRLEIASVLGKAFVDTIGPDQPVCADVINNSTLHYLDERGFLALASKLGELDIVGPTILSKIPFVRAASIIGIRTDSVFIEMPFPLDNAPLNPLDIGEYLDHSRRMNFFLDFYVRLKGVTKPK</sequence>
<accession>A0A1F5MHC1</accession>
<dbReference type="EMBL" id="MFDU01000003">
    <property type="protein sequence ID" value="OGE64670.1"/>
    <property type="molecule type" value="Genomic_DNA"/>
</dbReference>